<dbReference type="EMBL" id="CM056741">
    <property type="protein sequence ID" value="KAJ8682752.1"/>
    <property type="molecule type" value="Genomic_DNA"/>
</dbReference>
<keyword evidence="2" id="KW-1185">Reference proteome</keyword>
<reference evidence="1" key="1">
    <citation type="submission" date="2023-04" db="EMBL/GenBank/DDBJ databases">
        <title>A chromosome-level genome assembly of the parasitoid wasp Eretmocerus hayati.</title>
        <authorList>
            <person name="Zhong Y."/>
            <person name="Liu S."/>
            <person name="Liu Y."/>
        </authorList>
    </citation>
    <scope>NUCLEOTIDE SEQUENCE</scope>
    <source>
        <strain evidence="1">ZJU_SS_LIU_2023</strain>
    </source>
</reference>
<organism evidence="1 2">
    <name type="scientific">Eretmocerus hayati</name>
    <dbReference type="NCBI Taxonomy" id="131215"/>
    <lineage>
        <taxon>Eukaryota</taxon>
        <taxon>Metazoa</taxon>
        <taxon>Ecdysozoa</taxon>
        <taxon>Arthropoda</taxon>
        <taxon>Hexapoda</taxon>
        <taxon>Insecta</taxon>
        <taxon>Pterygota</taxon>
        <taxon>Neoptera</taxon>
        <taxon>Endopterygota</taxon>
        <taxon>Hymenoptera</taxon>
        <taxon>Apocrita</taxon>
        <taxon>Proctotrupomorpha</taxon>
        <taxon>Chalcidoidea</taxon>
        <taxon>Aphelinidae</taxon>
        <taxon>Aphelininae</taxon>
        <taxon>Eretmocerus</taxon>
    </lineage>
</organism>
<protein>
    <submittedName>
        <fullName evidence="1">Uncharacterized protein</fullName>
    </submittedName>
</protein>
<proteinExistence type="predicted"/>
<evidence type="ECO:0000313" key="1">
    <source>
        <dbReference type="EMBL" id="KAJ8682752.1"/>
    </source>
</evidence>
<sequence>MTDVSTAAPVKTGKAAEKTKEKRLAKPRAHPTTSEMVLAAITNLAEKKGSSLAAIKKYIVGTYNLDIEKQASFIRRALKAAVEKKTIIQTKGTGASGRFRLPGKADEPKVPKKPAVKKEVPAKKKPVAKAKKAAAPKKAPKPKPAKTVKSPKSPKSKKSAAKPKTSSAAKSTASKKAAKK</sequence>
<evidence type="ECO:0000313" key="2">
    <source>
        <dbReference type="Proteomes" id="UP001239111"/>
    </source>
</evidence>
<comment type="caution">
    <text evidence="1">The sequence shown here is derived from an EMBL/GenBank/DDBJ whole genome shotgun (WGS) entry which is preliminary data.</text>
</comment>
<name>A0ACC2PK18_9HYME</name>
<gene>
    <name evidence="1" type="ORF">QAD02_018544</name>
</gene>
<accession>A0ACC2PK18</accession>
<dbReference type="Proteomes" id="UP001239111">
    <property type="component" value="Chromosome 1"/>
</dbReference>